<proteinExistence type="predicted"/>
<keyword evidence="2" id="KW-1185">Reference proteome</keyword>
<evidence type="ECO:0000313" key="1">
    <source>
        <dbReference type="EMBL" id="KRX12197.1"/>
    </source>
</evidence>
<evidence type="ECO:0000313" key="2">
    <source>
        <dbReference type="Proteomes" id="UP000054630"/>
    </source>
</evidence>
<comment type="caution">
    <text evidence="1">The sequence shown here is derived from an EMBL/GenBank/DDBJ whole genome shotgun (WGS) entry which is preliminary data.</text>
</comment>
<accession>A0A0V0RD74</accession>
<reference evidence="1 2" key="1">
    <citation type="submission" date="2015-01" db="EMBL/GenBank/DDBJ databases">
        <title>Evolution of Trichinella species and genotypes.</title>
        <authorList>
            <person name="Korhonen P.K."/>
            <person name="Edoardo P."/>
            <person name="Giuseppe L.R."/>
            <person name="Gasser R.B."/>
        </authorList>
    </citation>
    <scope>NUCLEOTIDE SEQUENCE [LARGE SCALE GENOMIC DNA]</scope>
    <source>
        <strain evidence="1">ISS37</strain>
    </source>
</reference>
<organism evidence="1 2">
    <name type="scientific">Trichinella nelsoni</name>
    <dbReference type="NCBI Taxonomy" id="6336"/>
    <lineage>
        <taxon>Eukaryota</taxon>
        <taxon>Metazoa</taxon>
        <taxon>Ecdysozoa</taxon>
        <taxon>Nematoda</taxon>
        <taxon>Enoplea</taxon>
        <taxon>Dorylaimia</taxon>
        <taxon>Trichinellida</taxon>
        <taxon>Trichinellidae</taxon>
        <taxon>Trichinella</taxon>
    </lineage>
</organism>
<gene>
    <name evidence="1" type="ORF">T07_6186</name>
</gene>
<dbReference type="EMBL" id="JYDL01000652">
    <property type="protein sequence ID" value="KRX12197.1"/>
    <property type="molecule type" value="Genomic_DNA"/>
</dbReference>
<dbReference type="Proteomes" id="UP000054630">
    <property type="component" value="Unassembled WGS sequence"/>
</dbReference>
<protein>
    <submittedName>
        <fullName evidence="1">Uncharacterized protein</fullName>
    </submittedName>
</protein>
<name>A0A0V0RD74_9BILA</name>
<sequence>MVCDTFQPRLPSTTFRLFNPYRLTESERPMDMSGCSVCILLSGVLSTNFASSYLCISALKSGKGSSAFTPVSPHRSQVMVLLYGL</sequence>
<dbReference type="AlphaFoldDB" id="A0A0V0RD74"/>